<evidence type="ECO:0000256" key="1">
    <source>
        <dbReference type="SAM" id="MobiDB-lite"/>
    </source>
</evidence>
<keyword evidence="3" id="KW-1185">Reference proteome</keyword>
<dbReference type="PANTHER" id="PTHR47784:SF5">
    <property type="entry name" value="STEROL UPTAKE CONTROL PROTEIN 2"/>
    <property type="match status" value="1"/>
</dbReference>
<reference evidence="2" key="1">
    <citation type="submission" date="2022-10" db="EMBL/GenBank/DDBJ databases">
        <title>Tapping the CABI collections for fungal endophytes: first genome assemblies for Collariella, Neodidymelliopsis, Ascochyta clinopodiicola, Didymella pomorum, Didymosphaeria variabile, Neocosmospora piperis and Neocucurbitaria cava.</title>
        <authorList>
            <person name="Hill R."/>
        </authorList>
    </citation>
    <scope>NUCLEOTIDE SEQUENCE</scope>
    <source>
        <strain evidence="2">IMI 356814</strain>
    </source>
</reference>
<accession>A0A9W8XXN1</accession>
<comment type="caution">
    <text evidence="2">The sequence shown here is derived from an EMBL/GenBank/DDBJ whole genome shotgun (WGS) entry which is preliminary data.</text>
</comment>
<feature type="region of interest" description="Disordered" evidence="1">
    <location>
        <begin position="380"/>
        <end position="401"/>
    </location>
</feature>
<feature type="region of interest" description="Disordered" evidence="1">
    <location>
        <begin position="343"/>
        <end position="364"/>
    </location>
</feature>
<dbReference type="InterPro" id="IPR053157">
    <property type="entry name" value="Sterol_Uptake_Regulator"/>
</dbReference>
<protein>
    <submittedName>
        <fullName evidence="2">Uncharacterized protein</fullName>
    </submittedName>
</protein>
<evidence type="ECO:0000313" key="2">
    <source>
        <dbReference type="EMBL" id="KAJ4362417.1"/>
    </source>
</evidence>
<dbReference type="AlphaFoldDB" id="A0A9W8XXN1"/>
<dbReference type="GO" id="GO:0001228">
    <property type="term" value="F:DNA-binding transcription activator activity, RNA polymerase II-specific"/>
    <property type="evidence" value="ECO:0007669"/>
    <property type="project" value="TreeGrafter"/>
</dbReference>
<feature type="compositionally biased region" description="Basic and acidic residues" evidence="1">
    <location>
        <begin position="390"/>
        <end position="401"/>
    </location>
</feature>
<dbReference type="Proteomes" id="UP001140560">
    <property type="component" value="Unassembled WGS sequence"/>
</dbReference>
<organism evidence="2 3">
    <name type="scientific">Neocucurbitaria cava</name>
    <dbReference type="NCBI Taxonomy" id="798079"/>
    <lineage>
        <taxon>Eukaryota</taxon>
        <taxon>Fungi</taxon>
        <taxon>Dikarya</taxon>
        <taxon>Ascomycota</taxon>
        <taxon>Pezizomycotina</taxon>
        <taxon>Dothideomycetes</taxon>
        <taxon>Pleosporomycetidae</taxon>
        <taxon>Pleosporales</taxon>
        <taxon>Pleosporineae</taxon>
        <taxon>Cucurbitariaceae</taxon>
        <taxon>Neocucurbitaria</taxon>
    </lineage>
</organism>
<evidence type="ECO:0000313" key="3">
    <source>
        <dbReference type="Proteomes" id="UP001140560"/>
    </source>
</evidence>
<dbReference type="OrthoDB" id="3546279at2759"/>
<dbReference type="PANTHER" id="PTHR47784">
    <property type="entry name" value="STEROL UPTAKE CONTROL PROTEIN 2"/>
    <property type="match status" value="1"/>
</dbReference>
<dbReference type="EMBL" id="JAPEUY010000021">
    <property type="protein sequence ID" value="KAJ4362417.1"/>
    <property type="molecule type" value="Genomic_DNA"/>
</dbReference>
<name>A0A9W8XXN1_9PLEO</name>
<sequence length="401" mass="45756">MLKSGPSQSDIWVRDLELMHHWTVEAFDQLSQRDDMRHTWRVEAPKHAVAHQFLMHEILAFAAFHKAHLHANQRAEYYAFGIHHQDLAIRGIREKLHNVTLQEAAAIVATSTLLTLSVFAATGFEASCAEVSTQQSPIDGILNIFNLMQGMGNVLALAQTTVFESFLAPMFRDSQEAVASQPMLQELVEHVPTLVTFIEGKRDLAEPERQTYLGVIAHFEPVLQLAMPPRVDNRELRFLFFWPLHLEADFLAYVRERQSGALVVLMYYATMLFASEPRYWFMDGWGDRLMRSCYEGVDQSWMASIQWPISFLNQSATYDLFANLVRKKQFPAVQSHIPYTQQPLAPTPHHPYQPDAPLTHTQNFSTPYSRQAPVVLPERDVKPVVSNHTELSRLPHADGGE</sequence>
<gene>
    <name evidence="2" type="ORF">N0V83_010510</name>
</gene>
<proteinExistence type="predicted"/>